<dbReference type="Proteomes" id="UP000619761">
    <property type="component" value="Unassembled WGS sequence"/>
</dbReference>
<dbReference type="PANTHER" id="PTHR37469">
    <property type="entry name" value="CELLOBIONIC ACID PHOSPHORYLASE-RELATED"/>
    <property type="match status" value="1"/>
</dbReference>
<accession>A0ABQ3AVM5</accession>
<dbReference type="SUPFAM" id="SSF56112">
    <property type="entry name" value="Protein kinase-like (PK-like)"/>
    <property type="match status" value="1"/>
</dbReference>
<evidence type="ECO:0000256" key="2">
    <source>
        <dbReference type="ARBA" id="ARBA00022679"/>
    </source>
</evidence>
<keyword evidence="3" id="KW-0472">Membrane</keyword>
<dbReference type="Gene3D" id="3.90.1200.10">
    <property type="match status" value="1"/>
</dbReference>
<keyword evidence="2" id="KW-0808">Transferase</keyword>
<feature type="domain" description="Glycoamylase-like" evidence="5">
    <location>
        <begin position="1380"/>
        <end position="1577"/>
    </location>
</feature>
<reference evidence="8" key="1">
    <citation type="journal article" date="2019" name="Int. J. Syst. Evol. Microbiol.">
        <title>The Global Catalogue of Microorganisms (GCM) 10K type strain sequencing project: providing services to taxonomists for standard genome sequencing and annotation.</title>
        <authorList>
            <consortium name="The Broad Institute Genomics Platform"/>
            <consortium name="The Broad Institute Genome Sequencing Center for Infectious Disease"/>
            <person name="Wu L."/>
            <person name="Ma J."/>
        </authorList>
    </citation>
    <scope>NUCLEOTIDE SEQUENCE [LARGE SCALE GENOMIC DNA]</scope>
    <source>
        <strain evidence="8">KCTC 32239</strain>
    </source>
</reference>
<evidence type="ECO:0000256" key="3">
    <source>
        <dbReference type="SAM" id="Phobius"/>
    </source>
</evidence>
<gene>
    <name evidence="7" type="ORF">GCM10011613_11870</name>
</gene>
<evidence type="ECO:0000313" key="7">
    <source>
        <dbReference type="EMBL" id="GGY69182.1"/>
    </source>
</evidence>
<feature type="domain" description="Glycosyl hydrolase 94 supersandwich" evidence="4">
    <location>
        <begin position="2134"/>
        <end position="2402"/>
    </location>
</feature>
<feature type="domain" description="Glycosyl hydrolase 94 catalytic" evidence="6">
    <location>
        <begin position="2417"/>
        <end position="2841"/>
    </location>
</feature>
<dbReference type="InterPro" id="IPR012341">
    <property type="entry name" value="6hp_glycosidase-like_sf"/>
</dbReference>
<dbReference type="Pfam" id="PF17167">
    <property type="entry name" value="Glyco_hydro_94"/>
    <property type="match status" value="1"/>
</dbReference>
<comment type="caution">
    <text evidence="7">The sequence shown here is derived from an EMBL/GenBank/DDBJ whole genome shotgun (WGS) entry which is preliminary data.</text>
</comment>
<protein>
    <submittedName>
        <fullName evidence="7">Cyclic beta 1-2 glucan synthetase</fullName>
    </submittedName>
</protein>
<dbReference type="Gene3D" id="1.50.10.140">
    <property type="match status" value="2"/>
</dbReference>
<sequence>MKPTSWGKTLELDTGRLFGRNDNLEQDNQPPLRAELFSADQMEQHGRALAGIHHLGPLAKSTRLLERLDDNEQVLLDCRALLTETVKTKTRIAPAGEWLLDNFYLIEEQIRTARKHLPKRFNRELPRLADGPSEGLPRVYDLALAVISHGDGRIDIETLSRFIAAYQTLNPLTLGELWATPIMLRLALIENLRRVAARISSSREYFNKAQEWANSMIEIAERDPKNLIVVIADMARSNPPMVSSFVAELTRRLQGHGPALALPLTWIEQRLAESSLTIEQMVLIETQQQAADQVSISNSIGSLRVLGATDWRYFVEAMSVVEKTLHQDPADIYRKMDFATRDSYRRVIDNLAKHSKFSEGEIANSAIQLAHASANKSDPDKAHTAHVGYYLVDKGLPQLERAVRARLPIMTGLRRIAGYFPLSLHVGSIVLLTLLFSSGLLAQVRASDVDGWPLWVIGILALIATSQLASALVNWLAMMMVKPTLLPRMNFDDGLPKDARTMVVIPTLLCSIEHTDELLEALEVRFLGNRDANLYFALLTDFGDAAEEVLPSDSTLLEYAQKGIERLNEKYPLIDTFDGDTRIEPETSRFFLFHRPRLWNAVDQVWMGHERKRGKLADLNAFLRADADNDQAARAKFSLIVGKTAKLHELKYIITLDTDTQLPRDSAREFVGTMAHPLNRPRFDKNKRCVIGGYGILQPRIAASMAGANRSVYARLFGSEPGIDPYTRSVSDIYQDLFNEGSFIGKGIYDIDAFEFTLKDRLPENRILSHDLLEGCHARSGLISDVQLLEEYPTHYTADVTRRSRWIRGDWQIASWILPRVPGANGKSAGNPLSALSRWKIMDNLVRSLAPIALLLLLLLGWCIAGDVWFWTLTVTGIILIPTLLFAVVDTLIKPEEVSLQEHLAAVVKSAARNVAQAAFRLGCLPHEALYSLAAILCSMGRVLFTRRLLLEWNVYSYNSDASSLPETARIMWSNYAISIIAILGLSLLNPFGLVAAAPVILLWLATPYIAWKISQPAEPKAADLPSRDLVFLRKIARKTWAFFDRFVTAEDNWLPPDNMQEDPGPIIAHRTSPTNIGLALLSNLTAYDFGYSTTGELLVRTTDTFDTMGKMERHFGHFYNWYDTRNLQPLPPRYISTVDSGNLVGHLLTLRAGLIDLPKHPITGPQVFDGLMDTLLILADNSPLPHQPLIAQLINLVKAASNAQPNTLKGMLHFLNPILAGSAMVSEQFDTLLDTEAGFWAQAFIRQTGAVHKELFFLAPWLELADPPSNIAHLNDFDRIPTLEELARYEDVLLAHQILATSLVPNPEFTLAEQAWLDEKRGFYRVAHERAKERIKTINQLVAQSTDFATIDYEFLYDPNRKLLAIGYNVDDFRRDASFYDLLASEARLCNFIAIAQDQLPQESWFALGRLRTSTGGEPTLVSWSGSMFEYLMPMLVMPTYDNTLLDQTCRGAVARQIAYGKQRGLPWGISESGYNTVDASLNYQYHAFGVPGLGLKRGLSEDTVIAPYATVMALMVDPESACDNLRRLSAIGLEGRYGFYEAMDYTPARLNRGQTNALICSFMVHHQGMSLLSLAYVLLNRPMQARFESDPALQSTLLLLQERIPKRTVIHNRSAEDNEGSAFFDTTEGSVHTAIGADTPTPDVQLLSNGRYQVMLTNAGGGYSRWREFAVTRWREDTTCDSWGSFIYVRDVESADFWSAAHQPTLKRADSYAAMFSEGRAEYRRRDSDIETYSEIVVSPEDDIELRRVRITNRSGRRRVIEVTSYAEVVLGTQAADATQTAFGKLFVQTEILPNNRALLCTKRPRSAEEFTPWMFHLLAVQGGEVTKVSYETDRLKFIGRGRTLVSPKALTETDELSGSQGSVLDPVVAIRCQIVLEADQWITLNYVTGAAVSRDASMIMIEKYQDYHFADRAFDLAATHSGVTLRQINANESDALLYRRLARSVIYSHSGLRADPAIIQQNRRGQSGLWGYAISGDLPIVLLKIANSDHIELARQLIQCHIYWRMKGLMVDLVIWNEDHAGYRQRLQDQIIGLIATGTEANTIDRPGGIFVRSAEQISHEDRVLLQSVARVIVADGRGTLLEQINRRPPVEKRIPRLKPSRRYRAEEPQDLPLPDLRLRNPFGGFSADGREYVIVTHPDQVTPLPWVNVLANPNFGSVVTESGLAYTWSENAHEYRLTPWSDDAVGATGGEAIYLRDEETGHFWSPSPLPCRSKTPYITRHGFGYSVFEHIEDGIVSELWVYVDLVESVKYSVLKVRNQSGRNRRLSATGYVEWVLGDLRSKTAMHVVTEIDATSGALFAYNAYSTEFGSRVSFFDVDDISRTLSGDRTEFLGRNGSISNPDAMSRVQLSGRLGAAFDPCGAIQVPFELGNGQSRELIFRLGSGHDLTQTRALAQRLRLTGTARAALQRVQAYWQQTLSAVQVETPDESINMLANGWLMYQTLACRIWARSGYYQSGGAYGFRDQLQDTMALVHTRPELMREHLIRSAQRQYPQGDVQHWWHPPIGRGVRTRCSDDYLWLPAAVCRYVQATGDTSVLDERLHFLDGRELNPDEESYYDLPGHSAEAATVYQHCQRAIQHGLRYGEHGIPLMGSGDWNDGMNLVGIHGKGESVWLGFFLYDVLVKFADLAGIYNDQAYVEFCEKEAFQLRRNLEMHAWDGAWYKRAWFDDGTALGTATNSECAIDSISQSWSVLSGAGSDTHSQTAMESLDKHLVRRDHGLIQLLNPPFDKSTMNPGYIKGYVPGVRENGGQYTHAAVWAIMAFAALGDSKRAWELLTLINPLNHTDTEETLNIYKAEPYVVAADVYGVAPHIGRGGWSWYTGSAGLFYRLIIESLLGISRVGNQLHINPCIPENWPGYKVSYRFGKSLYHIAITQSTGKPVLTLNGVLVGKDYLNLVDDGLEHQADLSGSFQKN</sequence>
<keyword evidence="1" id="KW-0328">Glycosyltransferase</keyword>
<dbReference type="InterPro" id="IPR037820">
    <property type="entry name" value="GH94N_NdvB"/>
</dbReference>
<keyword evidence="3" id="KW-1133">Transmembrane helix</keyword>
<dbReference type="SMART" id="SM01068">
    <property type="entry name" value="CBM_X"/>
    <property type="match status" value="2"/>
</dbReference>
<dbReference type="InterPro" id="IPR037018">
    <property type="entry name" value="GH65_N"/>
</dbReference>
<dbReference type="SUPFAM" id="SSF74650">
    <property type="entry name" value="Galactose mutarotase-like"/>
    <property type="match status" value="2"/>
</dbReference>
<dbReference type="EMBL" id="BMYZ01000001">
    <property type="protein sequence ID" value="GGY69182.1"/>
    <property type="molecule type" value="Genomic_DNA"/>
</dbReference>
<dbReference type="InterPro" id="IPR052047">
    <property type="entry name" value="GH94_Enzymes"/>
</dbReference>
<evidence type="ECO:0000313" key="8">
    <source>
        <dbReference type="Proteomes" id="UP000619761"/>
    </source>
</evidence>
<proteinExistence type="predicted"/>
<dbReference type="CDD" id="cd11753">
    <property type="entry name" value="GH94N_ChvB_NdvB_2_like"/>
    <property type="match status" value="1"/>
</dbReference>
<keyword evidence="8" id="KW-1185">Reference proteome</keyword>
<feature type="domain" description="Glycosyl hydrolase 94 supersandwich" evidence="4">
    <location>
        <begin position="1635"/>
        <end position="1909"/>
    </location>
</feature>
<dbReference type="PANTHER" id="PTHR37469:SF2">
    <property type="entry name" value="CELLOBIONIC ACID PHOSPHORYLASE"/>
    <property type="match status" value="1"/>
</dbReference>
<dbReference type="InterPro" id="IPR033432">
    <property type="entry name" value="GH94_catalytic"/>
</dbReference>
<dbReference type="InterPro" id="IPR008928">
    <property type="entry name" value="6-hairpin_glycosidase_sf"/>
</dbReference>
<evidence type="ECO:0000256" key="1">
    <source>
        <dbReference type="ARBA" id="ARBA00022676"/>
    </source>
</evidence>
<dbReference type="SUPFAM" id="SSF48208">
    <property type="entry name" value="Six-hairpin glycosidases"/>
    <property type="match status" value="1"/>
</dbReference>
<evidence type="ECO:0000259" key="4">
    <source>
        <dbReference type="Pfam" id="PF06165"/>
    </source>
</evidence>
<dbReference type="Pfam" id="PF10091">
    <property type="entry name" value="Glycoamylase"/>
    <property type="match status" value="1"/>
</dbReference>
<dbReference type="InterPro" id="IPR019282">
    <property type="entry name" value="Glycoamylase-like_cons_dom"/>
</dbReference>
<name>A0ABQ3AVM5_9GAMM</name>
<dbReference type="RefSeq" id="WP_189416712.1">
    <property type="nucleotide sequence ID" value="NZ_BMYZ01000001.1"/>
</dbReference>
<dbReference type="Gene3D" id="2.70.98.40">
    <property type="entry name" value="Glycoside hydrolase, family 65, N-terminal domain"/>
    <property type="match status" value="2"/>
</dbReference>
<feature type="transmembrane region" description="Helical" evidence="3">
    <location>
        <begin position="454"/>
        <end position="481"/>
    </location>
</feature>
<dbReference type="Gene3D" id="2.60.420.10">
    <property type="entry name" value="Maltose phosphorylase, domain 3"/>
    <property type="match status" value="1"/>
</dbReference>
<evidence type="ECO:0000259" key="5">
    <source>
        <dbReference type="Pfam" id="PF10091"/>
    </source>
</evidence>
<evidence type="ECO:0000259" key="6">
    <source>
        <dbReference type="Pfam" id="PF17167"/>
    </source>
</evidence>
<dbReference type="InterPro" id="IPR011009">
    <property type="entry name" value="Kinase-like_dom_sf"/>
</dbReference>
<dbReference type="InterPro" id="IPR011013">
    <property type="entry name" value="Gal_mutarotase_sf_dom"/>
</dbReference>
<keyword evidence="3" id="KW-0812">Transmembrane</keyword>
<dbReference type="Pfam" id="PF06165">
    <property type="entry name" value="GH94_b-supersand"/>
    <property type="match status" value="2"/>
</dbReference>
<dbReference type="InterPro" id="IPR037824">
    <property type="entry name" value="GH94N_2_NdvB"/>
</dbReference>
<dbReference type="CDD" id="cd11756">
    <property type="entry name" value="GH94N_ChvB_NdvB_1_like"/>
    <property type="match status" value="1"/>
</dbReference>
<feature type="transmembrane region" description="Helical" evidence="3">
    <location>
        <begin position="845"/>
        <end position="862"/>
    </location>
</feature>
<dbReference type="Gene3D" id="1.50.10.10">
    <property type="match status" value="1"/>
</dbReference>
<organism evidence="7 8">
    <name type="scientific">Cellvibrio zantedeschiae</name>
    <dbReference type="NCBI Taxonomy" id="1237077"/>
    <lineage>
        <taxon>Bacteria</taxon>
        <taxon>Pseudomonadati</taxon>
        <taxon>Pseudomonadota</taxon>
        <taxon>Gammaproteobacteria</taxon>
        <taxon>Cellvibrionales</taxon>
        <taxon>Cellvibrionaceae</taxon>
        <taxon>Cellvibrio</taxon>
    </lineage>
</organism>
<feature type="transmembrane region" description="Helical" evidence="3">
    <location>
        <begin position="868"/>
        <end position="889"/>
    </location>
</feature>
<dbReference type="InterPro" id="IPR010383">
    <property type="entry name" value="Glyco_hydrolase_94_b-supersand"/>
</dbReference>
<feature type="transmembrane region" description="Helical" evidence="3">
    <location>
        <begin position="416"/>
        <end position="442"/>
    </location>
</feature>